<dbReference type="Proteomes" id="UP000290253">
    <property type="component" value="Unassembled WGS sequence"/>
</dbReference>
<reference evidence="1 2" key="1">
    <citation type="journal article" date="2016" name="Int. J. Syst. Evol. Microbiol.">
        <title>Acidipila dinghuensis sp. nov., an acidobacterium isolated from forest soil.</title>
        <authorList>
            <person name="Jiang Y.W."/>
            <person name="Wang J."/>
            <person name="Chen M.H."/>
            <person name="Lv Y.Y."/>
            <person name="Qiu L.H."/>
        </authorList>
    </citation>
    <scope>NUCLEOTIDE SEQUENCE [LARGE SCALE GENOMIC DNA]</scope>
    <source>
        <strain evidence="1 2">DHOF10</strain>
    </source>
</reference>
<comment type="caution">
    <text evidence="1">The sequence shown here is derived from an EMBL/GenBank/DDBJ whole genome shotgun (WGS) entry which is preliminary data.</text>
</comment>
<sequence>MQVGVKPVIGERHSGKRGILRSTPLLLLLPGLLLPGCGRHTAVEIGQGADSFLSAGAAKTGNPQVARYTVTPRTAADITVEFGPTTGYGSKTWTVHANADQPVEMLVAGMRGDATYHMRAVVHFNDGTTVNDTDQSFATGHYPEHLRPHITVESHGNPQPGVELLNPSIGSGFQATVVDLQGNLLWAYEYKDRQSVAKVQFHRYEQSAAFTLKGWGWWLEKHVGMHPAGDPKLWDAKLWKSPPPMRRFATIINPIKPLPNGNFLLVIGLASHALVDGPDGTPPPGTLSTLREINLAGETVYDLPVAELNKRLATIGYKGPQIEMVHHDVEVLPNGHMIVIANGTKVYRDLPGRPGATRVVGDVLVDLDQNFQPVWTWSTFDHLDITRHPMDFPDWTHTNAVVYTKDDGNLLVSMRSQHWVIKVDYRNGHGTGNVIWHLGHGGDFQLIGGHDPEDWQYGEHQPAIFSTNNAGVFDMGVMDNGNERLLADGKVCGTKGAGPCYTTVPIYHIDEAAKTATLVFHDVFPPKQFSLWGGGIQSLANGDVEIDLCNQGMASNVLEVTREEHPQTVWQLHLERSNSYRSERLPSLYPGVQWN</sequence>
<dbReference type="AlphaFoldDB" id="A0A4Q1SGH9"/>
<dbReference type="EMBL" id="SDMK01000001">
    <property type="protein sequence ID" value="RXS96455.1"/>
    <property type="molecule type" value="Genomic_DNA"/>
</dbReference>
<dbReference type="PANTHER" id="PTHR35340">
    <property type="entry name" value="PQQ ENZYME REPEAT PROTEIN-RELATED"/>
    <property type="match status" value="1"/>
</dbReference>
<proteinExistence type="predicted"/>
<gene>
    <name evidence="1" type="ORF">ESZ00_00375</name>
</gene>
<dbReference type="OrthoDB" id="264813at2"/>
<accession>A0A4Q1SGH9</accession>
<protein>
    <recommendedName>
        <fullName evidence="3">Arylsulfotransferase N-terminal domain-containing protein</fullName>
    </recommendedName>
</protein>
<dbReference type="InterPro" id="IPR010262">
    <property type="entry name" value="Arylsulfotransferase_bact"/>
</dbReference>
<dbReference type="PANTHER" id="PTHR35340:SF5">
    <property type="entry name" value="ASST-DOMAIN-CONTAINING PROTEIN"/>
    <property type="match status" value="1"/>
</dbReference>
<evidence type="ECO:0000313" key="1">
    <source>
        <dbReference type="EMBL" id="RXS96455.1"/>
    </source>
</evidence>
<evidence type="ECO:0008006" key="3">
    <source>
        <dbReference type="Google" id="ProtNLM"/>
    </source>
</evidence>
<evidence type="ECO:0000313" key="2">
    <source>
        <dbReference type="Proteomes" id="UP000290253"/>
    </source>
</evidence>
<dbReference type="Pfam" id="PF05935">
    <property type="entry name" value="Arylsulfotrans"/>
    <property type="match status" value="1"/>
</dbReference>
<name>A0A4Q1SGH9_9BACT</name>
<dbReference type="InterPro" id="IPR053143">
    <property type="entry name" value="Arylsulfate_ST"/>
</dbReference>
<keyword evidence="2" id="KW-1185">Reference proteome</keyword>
<dbReference type="GO" id="GO:0004062">
    <property type="term" value="F:aryl sulfotransferase activity"/>
    <property type="evidence" value="ECO:0007669"/>
    <property type="project" value="InterPro"/>
</dbReference>
<organism evidence="1 2">
    <name type="scientific">Silvibacterium dinghuense</name>
    <dbReference type="NCBI Taxonomy" id="1560006"/>
    <lineage>
        <taxon>Bacteria</taxon>
        <taxon>Pseudomonadati</taxon>
        <taxon>Acidobacteriota</taxon>
        <taxon>Terriglobia</taxon>
        <taxon>Terriglobales</taxon>
        <taxon>Acidobacteriaceae</taxon>
        <taxon>Silvibacterium</taxon>
    </lineage>
</organism>